<keyword evidence="1" id="KW-0812">Transmembrane</keyword>
<dbReference type="Pfam" id="PF10327">
    <property type="entry name" value="7TM_GPCR_Sri"/>
    <property type="match status" value="2"/>
</dbReference>
<protein>
    <submittedName>
        <fullName evidence="2">Uncharacterized protein</fullName>
    </submittedName>
</protein>
<dbReference type="InParanoid" id="E3N1X3"/>
<feature type="transmembrane region" description="Helical" evidence="1">
    <location>
        <begin position="556"/>
        <end position="581"/>
    </location>
</feature>
<dbReference type="EMBL" id="DS268510">
    <property type="protein sequence ID" value="EFO83842.1"/>
    <property type="molecule type" value="Genomic_DNA"/>
</dbReference>
<feature type="transmembrane region" description="Helical" evidence="1">
    <location>
        <begin position="138"/>
        <end position="159"/>
    </location>
</feature>
<proteinExistence type="predicted"/>
<name>E3N1X3_CAERE</name>
<feature type="transmembrane region" description="Helical" evidence="1">
    <location>
        <begin position="291"/>
        <end position="313"/>
    </location>
</feature>
<sequence length="649" mass="74767">MTDEIFLDVDFETPHFLVHHYYISGFISIIINTFVFYLLLFHKGKMDSFRYYMLAFQLTCSLCDIHLTFLMQPVTLFPMTSGYCTGVLIKLIDVTPHFLMTILALLVGYQVNVLNLCFLRKHHAITKISNKYVLTEKVYNAIVFFFMTYTLTYAIPFYLAHLTKEEEYRIIERNYPKLRQKFERLSNFDIFEFNIMIKLFVAMIMAGCIQSTITVSVLVFQMYQVLMQCKLNLSKSTLEKHKSALKSLVGQFMTTPIAILPAMLIVSTLFFPFKGAQVFTWYMLMSMSTHSTINCLVVIFTVPEFRAFVLFWTTAGKHQRHRKSVSFVSNSVGSTRTIRVSPRSSVLYYLLAYQVEILKIYQCSFIFIKLFCAIGDIHLSVLMQPIGLFPITAGYSNGLLGQFLSVPVDIQMTLLSLLASMQVNMLNICFIKKYKTISHMSSRFELSVIAYRISVTVLGSYPLLFSGSFFMSGISKEEQFVVIRKEYPFFESQFLSLKDFQLYIMNFWMSVYFFLAMFGCIQSGATIGISVLQMVRTLHEVKSLISKATWKKHRVAVRNLVLQFQSSLVGIVPAVSIAFVVVIPTRYSQVLSYYFTMIVAIHSTCNAIVMMITYPELRKHAMFWKKPEISTISVSVTQNSSQRVNRSMT</sequence>
<feature type="transmembrane region" description="Helical" evidence="1">
    <location>
        <begin position="20"/>
        <end position="39"/>
    </location>
</feature>
<feature type="transmembrane region" description="Helical" evidence="1">
    <location>
        <begin position="410"/>
        <end position="430"/>
    </location>
</feature>
<accession>E3N1X3</accession>
<reference evidence="2" key="1">
    <citation type="submission" date="2007-07" db="EMBL/GenBank/DDBJ databases">
        <title>PCAP assembly of the Caenorhabditis remanei genome.</title>
        <authorList>
            <consortium name="The Caenorhabditis remanei Sequencing Consortium"/>
            <person name="Wilson R.K."/>
        </authorList>
    </citation>
    <scope>NUCLEOTIDE SEQUENCE [LARGE SCALE GENOMIC DNA]</scope>
    <source>
        <strain evidence="2">PB4641</strain>
    </source>
</reference>
<evidence type="ECO:0000313" key="2">
    <source>
        <dbReference type="EMBL" id="EFO83842.1"/>
    </source>
</evidence>
<feature type="transmembrane region" description="Helical" evidence="1">
    <location>
        <begin position="195"/>
        <end position="223"/>
    </location>
</feature>
<keyword evidence="3" id="KW-1185">Reference proteome</keyword>
<dbReference type="HOGENOM" id="CLU_422269_0_0_1"/>
<dbReference type="OrthoDB" id="10418132at2759"/>
<feature type="transmembrane region" description="Helical" evidence="1">
    <location>
        <begin position="51"/>
        <end position="71"/>
    </location>
</feature>
<dbReference type="InterPro" id="IPR019429">
    <property type="entry name" value="7TM_GPCR_serpentine_rcpt_Sri"/>
</dbReference>
<dbReference type="Proteomes" id="UP000008281">
    <property type="component" value="Unassembled WGS sequence"/>
</dbReference>
<feature type="transmembrane region" description="Helical" evidence="1">
    <location>
        <begin position="450"/>
        <end position="471"/>
    </location>
</feature>
<gene>
    <name evidence="2" type="ORF">CRE_14888</name>
</gene>
<keyword evidence="1" id="KW-1133">Transmembrane helix</keyword>
<feature type="transmembrane region" description="Helical" evidence="1">
    <location>
        <begin position="511"/>
        <end position="535"/>
    </location>
</feature>
<feature type="transmembrane region" description="Helical" evidence="1">
    <location>
        <begin position="98"/>
        <end position="118"/>
    </location>
</feature>
<organism evidence="3">
    <name type="scientific">Caenorhabditis remanei</name>
    <name type="common">Caenorhabditis vulgaris</name>
    <dbReference type="NCBI Taxonomy" id="31234"/>
    <lineage>
        <taxon>Eukaryota</taxon>
        <taxon>Metazoa</taxon>
        <taxon>Ecdysozoa</taxon>
        <taxon>Nematoda</taxon>
        <taxon>Chromadorea</taxon>
        <taxon>Rhabditida</taxon>
        <taxon>Rhabditina</taxon>
        <taxon>Rhabditomorpha</taxon>
        <taxon>Rhabditoidea</taxon>
        <taxon>Rhabditidae</taxon>
        <taxon>Peloderinae</taxon>
        <taxon>Caenorhabditis</taxon>
    </lineage>
</organism>
<dbReference type="eggNOG" id="ENOG502TJG3">
    <property type="taxonomic scope" value="Eukaryota"/>
</dbReference>
<feature type="transmembrane region" description="Helical" evidence="1">
    <location>
        <begin position="366"/>
        <end position="390"/>
    </location>
</feature>
<evidence type="ECO:0000256" key="1">
    <source>
        <dbReference type="SAM" id="Phobius"/>
    </source>
</evidence>
<dbReference type="AlphaFoldDB" id="E3N1X3"/>
<evidence type="ECO:0000313" key="3">
    <source>
        <dbReference type="Proteomes" id="UP000008281"/>
    </source>
</evidence>
<dbReference type="PANTHER" id="PTHR45830:SF12">
    <property type="entry name" value="G_PROTEIN_RECEP_F1_2 DOMAIN-CONTAINING PROTEIN-RELATED"/>
    <property type="match status" value="1"/>
</dbReference>
<feature type="transmembrane region" description="Helical" evidence="1">
    <location>
        <begin position="593"/>
        <end position="614"/>
    </location>
</feature>
<keyword evidence="1" id="KW-0472">Membrane</keyword>
<feature type="transmembrane region" description="Helical" evidence="1">
    <location>
        <begin position="244"/>
        <end position="271"/>
    </location>
</feature>
<dbReference type="PANTHER" id="PTHR45830">
    <property type="entry name" value="SERPENTINE RECEPTOR, CLASS I"/>
    <property type="match status" value="1"/>
</dbReference>